<name>A0A0E9P6P6_ANGAN</name>
<proteinExistence type="predicted"/>
<dbReference type="EMBL" id="GBXM01108373">
    <property type="protein sequence ID" value="JAH00204.1"/>
    <property type="molecule type" value="Transcribed_RNA"/>
</dbReference>
<dbReference type="AlphaFoldDB" id="A0A0E9P6P6"/>
<evidence type="ECO:0000313" key="1">
    <source>
        <dbReference type="EMBL" id="JAH00204.1"/>
    </source>
</evidence>
<accession>A0A0E9P6P6</accession>
<organism evidence="1">
    <name type="scientific">Anguilla anguilla</name>
    <name type="common">European freshwater eel</name>
    <name type="synonym">Muraena anguilla</name>
    <dbReference type="NCBI Taxonomy" id="7936"/>
    <lineage>
        <taxon>Eukaryota</taxon>
        <taxon>Metazoa</taxon>
        <taxon>Chordata</taxon>
        <taxon>Craniata</taxon>
        <taxon>Vertebrata</taxon>
        <taxon>Euteleostomi</taxon>
        <taxon>Actinopterygii</taxon>
        <taxon>Neopterygii</taxon>
        <taxon>Teleostei</taxon>
        <taxon>Anguilliformes</taxon>
        <taxon>Anguillidae</taxon>
        <taxon>Anguilla</taxon>
    </lineage>
</organism>
<sequence>MISPISWGRDKAGSLLCNIAIAIVWETGSYAKAFDSHVEHNQSQKTLSLRK</sequence>
<reference evidence="1" key="2">
    <citation type="journal article" date="2015" name="Fish Shellfish Immunol.">
        <title>Early steps in the European eel (Anguilla anguilla)-Vibrio vulnificus interaction in the gills: Role of the RtxA13 toxin.</title>
        <authorList>
            <person name="Callol A."/>
            <person name="Pajuelo D."/>
            <person name="Ebbesson L."/>
            <person name="Teles M."/>
            <person name="MacKenzie S."/>
            <person name="Amaro C."/>
        </authorList>
    </citation>
    <scope>NUCLEOTIDE SEQUENCE</scope>
</reference>
<protein>
    <submittedName>
        <fullName evidence="1">Uncharacterized protein</fullName>
    </submittedName>
</protein>
<reference evidence="1" key="1">
    <citation type="submission" date="2014-11" db="EMBL/GenBank/DDBJ databases">
        <authorList>
            <person name="Amaro Gonzalez C."/>
        </authorList>
    </citation>
    <scope>NUCLEOTIDE SEQUENCE</scope>
</reference>